<proteinExistence type="predicted"/>
<keyword evidence="1" id="KW-0677">Repeat</keyword>
<evidence type="ECO:0000256" key="2">
    <source>
        <dbReference type="SAM" id="MobiDB-lite"/>
    </source>
</evidence>
<name>A0A8H6I0B9_9AGAR</name>
<dbReference type="EMBL" id="JACGCI010000025">
    <property type="protein sequence ID" value="KAF6756568.1"/>
    <property type="molecule type" value="Genomic_DNA"/>
</dbReference>
<feature type="domain" description="Nephrocystin 3-like N-terminal" evidence="3">
    <location>
        <begin position="182"/>
        <end position="302"/>
    </location>
</feature>
<evidence type="ECO:0000259" key="3">
    <source>
        <dbReference type="Pfam" id="PF24883"/>
    </source>
</evidence>
<dbReference type="OrthoDB" id="163438at2759"/>
<accession>A0A8H6I0B9</accession>
<evidence type="ECO:0000313" key="4">
    <source>
        <dbReference type="EMBL" id="KAF6756568.1"/>
    </source>
</evidence>
<reference evidence="4 5" key="1">
    <citation type="submission" date="2020-07" db="EMBL/GenBank/DDBJ databases">
        <title>Comparative genomics of pyrophilous fungi reveals a link between fire events and developmental genes.</title>
        <authorList>
            <consortium name="DOE Joint Genome Institute"/>
            <person name="Steindorff A.S."/>
            <person name="Carver A."/>
            <person name="Calhoun S."/>
            <person name="Stillman K."/>
            <person name="Liu H."/>
            <person name="Lipzen A."/>
            <person name="Pangilinan J."/>
            <person name="Labutti K."/>
            <person name="Bruns T.D."/>
            <person name="Grigoriev I.V."/>
        </authorList>
    </citation>
    <scope>NUCLEOTIDE SEQUENCE [LARGE SCALE GENOMIC DNA]</scope>
    <source>
        <strain evidence="4 5">CBS 144469</strain>
    </source>
</reference>
<gene>
    <name evidence="4" type="ORF">DFP72DRAFT_1115339</name>
</gene>
<feature type="region of interest" description="Disordered" evidence="2">
    <location>
        <begin position="129"/>
        <end position="152"/>
    </location>
</feature>
<dbReference type="Proteomes" id="UP000521943">
    <property type="component" value="Unassembled WGS sequence"/>
</dbReference>
<comment type="caution">
    <text evidence="4">The sequence shown here is derived from an EMBL/GenBank/DDBJ whole genome shotgun (WGS) entry which is preliminary data.</text>
</comment>
<dbReference type="AlphaFoldDB" id="A0A8H6I0B9"/>
<evidence type="ECO:0000313" key="5">
    <source>
        <dbReference type="Proteomes" id="UP000521943"/>
    </source>
</evidence>
<organism evidence="4 5">
    <name type="scientific">Ephemerocybe angulata</name>
    <dbReference type="NCBI Taxonomy" id="980116"/>
    <lineage>
        <taxon>Eukaryota</taxon>
        <taxon>Fungi</taxon>
        <taxon>Dikarya</taxon>
        <taxon>Basidiomycota</taxon>
        <taxon>Agaricomycotina</taxon>
        <taxon>Agaricomycetes</taxon>
        <taxon>Agaricomycetidae</taxon>
        <taxon>Agaricales</taxon>
        <taxon>Agaricineae</taxon>
        <taxon>Psathyrellaceae</taxon>
        <taxon>Ephemerocybe</taxon>
    </lineage>
</organism>
<evidence type="ECO:0000256" key="1">
    <source>
        <dbReference type="ARBA" id="ARBA00022737"/>
    </source>
</evidence>
<dbReference type="Pfam" id="PF24883">
    <property type="entry name" value="NPHP3_N"/>
    <property type="match status" value="1"/>
</dbReference>
<sequence length="867" mass="97797">MSSFRTSDLRIDLKDFCKWEHEWPPSKDEVGSDASSDVTPALDATHKNEKNLPPLPEPLVVSLGVPSPIDLTAHPSPSTIIMHSQRKNNAITPYSNYNVERVDNGLFGDNYGTINQYGTERSLLHALKPIPDASHERNRKRSPPDSSCMEGTRTAAVREITEWADQDISSSSGDNSPILWLYASFFFFHNSGERSMTSKLAATIAFQLAAAVPSTSSLIQSAVDTRLGLLTSFPLGLQFEYLIYGPLSAAAKWSPMEAPYLIVIDGLDECDEREEVATWITDTIDYFKDHPCLPLRILITSRVEEHIRERLASPQVRLVNLVDHAPLADIKLVMRKTFEDEARSSRLLKSHDGQWPAERDFWALVRHTDGSFIFMATILKFIFDHASTNGANPIERLALALNIDPGLDGLYTQTLAAAEHLPHFSRIISAIALLSSPLSISGIAALLNISRLEVTQALLPLQSIIHVPGDDHTPVTLCHSSLYDYLRTDRRSGRFAPQPSVRIHIIKSCCLRLFGPIFSTESITDAQYLAQERPAYHLFGSLDFSETVSVRIGKYLETFISVLQCHPNPEFCDTFLSTYILVMRHRKNLHRQSSRSDGWLNILTYSVREYLRGPYYVEARPFIKFLEFASFSPVPWDPTRLSNHNIIEFLDEVASHLKRIRPSVCKPSRWTDLVTMGVQWFLEAEDGNRLLQVGGPGKVKVSNIPKTGHYIGAFWLDDLASAIEHDPSIDLSRLSRPCLVEAKPAPPPPDDSIHEETRRVTTEYLEIDDWRQRLSEKVSNVIAIMETEFSLQLKFWEGAWRWKSTAELPGLDMPVSQPKDSKGVSILDLVGVRLHFFQKRSSLTDRYSQIRIASQAILAFRQPKSLF</sequence>
<dbReference type="PANTHER" id="PTHR10039">
    <property type="entry name" value="AMELOGENIN"/>
    <property type="match status" value="1"/>
</dbReference>
<protein>
    <recommendedName>
        <fullName evidence="3">Nephrocystin 3-like N-terminal domain-containing protein</fullName>
    </recommendedName>
</protein>
<dbReference type="InterPro" id="IPR056884">
    <property type="entry name" value="NPHP3-like_N"/>
</dbReference>
<keyword evidence="5" id="KW-1185">Reference proteome</keyword>